<dbReference type="EMBL" id="JALNTZ010000002">
    <property type="protein sequence ID" value="KAJ3660550.1"/>
    <property type="molecule type" value="Genomic_DNA"/>
</dbReference>
<evidence type="ECO:0000313" key="2">
    <source>
        <dbReference type="EMBL" id="KAJ3660550.1"/>
    </source>
</evidence>
<accession>A0AA38IRD9</accession>
<comment type="caution">
    <text evidence="2">The sequence shown here is derived from an EMBL/GenBank/DDBJ whole genome shotgun (WGS) entry which is preliminary data.</text>
</comment>
<keyword evidence="3" id="KW-1185">Reference proteome</keyword>
<keyword evidence="1" id="KW-0175">Coiled coil</keyword>
<dbReference type="AlphaFoldDB" id="A0AA38IRD9"/>
<evidence type="ECO:0000313" key="3">
    <source>
        <dbReference type="Proteomes" id="UP001168821"/>
    </source>
</evidence>
<name>A0AA38IRD9_9CUCU</name>
<dbReference type="Proteomes" id="UP001168821">
    <property type="component" value="Unassembled WGS sequence"/>
</dbReference>
<organism evidence="2 3">
    <name type="scientific">Zophobas morio</name>
    <dbReference type="NCBI Taxonomy" id="2755281"/>
    <lineage>
        <taxon>Eukaryota</taxon>
        <taxon>Metazoa</taxon>
        <taxon>Ecdysozoa</taxon>
        <taxon>Arthropoda</taxon>
        <taxon>Hexapoda</taxon>
        <taxon>Insecta</taxon>
        <taxon>Pterygota</taxon>
        <taxon>Neoptera</taxon>
        <taxon>Endopterygota</taxon>
        <taxon>Coleoptera</taxon>
        <taxon>Polyphaga</taxon>
        <taxon>Cucujiformia</taxon>
        <taxon>Tenebrionidae</taxon>
        <taxon>Zophobas</taxon>
    </lineage>
</organism>
<feature type="coiled-coil region" evidence="1">
    <location>
        <begin position="9"/>
        <end position="46"/>
    </location>
</feature>
<evidence type="ECO:0000256" key="1">
    <source>
        <dbReference type="SAM" id="Coils"/>
    </source>
</evidence>
<gene>
    <name evidence="2" type="ORF">Zmor_004993</name>
</gene>
<reference evidence="2" key="1">
    <citation type="journal article" date="2023" name="G3 (Bethesda)">
        <title>Whole genome assemblies of Zophobas morio and Tenebrio molitor.</title>
        <authorList>
            <person name="Kaur S."/>
            <person name="Stinson S.A."/>
            <person name="diCenzo G.C."/>
        </authorList>
    </citation>
    <scope>NUCLEOTIDE SEQUENCE</scope>
    <source>
        <strain evidence="2">QUZm001</strain>
    </source>
</reference>
<protein>
    <submittedName>
        <fullName evidence="2">Uncharacterized protein</fullName>
    </submittedName>
</protein>
<proteinExistence type="predicted"/>
<sequence>MDIISGYQLQQYEEILGEINSEFEKSEQLKREIQRAEDAVTFLKLSLASSRCKISHVNVKVFGSVTEIENLYDELSYRLNVLDFSGCKSCNFFLIEVVLTKTLLAKLIGTKWKLQIVVKGENFCISKVASIGDDNSVMEIIPVDNCVYECVVDVHLFYSCEDDWIMLDLSTINVDISYYFESYKEKKLNTPVVDNFLKITKLYNGNKNLTCFRTLPHVQTQFKCNFDKHGFVSTFIRNSYHRLSLESFSEVANDSKRVIELQFSVNSEKIVVFYHKDTNILKLKCAPFINEMLKKFFEQNFNSDLQDFTAKLRKIRSKKNELQGMDLDEILSFYQQIRRLWL</sequence>